<comment type="cofactor">
    <cofactor evidence="1">
        <name>FAD</name>
        <dbReference type="ChEBI" id="CHEBI:57692"/>
    </cofactor>
</comment>
<dbReference type="GeneID" id="7446421"/>
<dbReference type="Proteomes" id="UP000001449">
    <property type="component" value="Chromosome 5"/>
</dbReference>
<dbReference type="EMBL" id="CM000642">
    <property type="protein sequence ID" value="EED91932.1"/>
    <property type="molecule type" value="Genomic_DNA"/>
</dbReference>
<evidence type="ECO:0000256" key="8">
    <source>
        <dbReference type="SAM" id="SignalP"/>
    </source>
</evidence>
<name>B8C2D5_THAPS</name>
<feature type="region of interest" description="Disordered" evidence="7">
    <location>
        <begin position="55"/>
        <end position="84"/>
    </location>
</feature>
<reference evidence="10 11" key="1">
    <citation type="journal article" date="2004" name="Science">
        <title>The genome of the diatom Thalassiosira pseudonana: ecology, evolution, and metabolism.</title>
        <authorList>
            <person name="Armbrust E.V."/>
            <person name="Berges J.A."/>
            <person name="Bowler C."/>
            <person name="Green B.R."/>
            <person name="Martinez D."/>
            <person name="Putnam N.H."/>
            <person name="Zhou S."/>
            <person name="Allen A.E."/>
            <person name="Apt K.E."/>
            <person name="Bechner M."/>
            <person name="Brzezinski M.A."/>
            <person name="Chaal B.K."/>
            <person name="Chiovitti A."/>
            <person name="Davis A.K."/>
            <person name="Demarest M.S."/>
            <person name="Detter J.C."/>
            <person name="Glavina T."/>
            <person name="Goodstein D."/>
            <person name="Hadi M.Z."/>
            <person name="Hellsten U."/>
            <person name="Hildebrand M."/>
            <person name="Jenkins B.D."/>
            <person name="Jurka J."/>
            <person name="Kapitonov V.V."/>
            <person name="Kroger N."/>
            <person name="Lau W.W."/>
            <person name="Lane T.W."/>
            <person name="Larimer F.W."/>
            <person name="Lippmeier J.C."/>
            <person name="Lucas S."/>
            <person name="Medina M."/>
            <person name="Montsant A."/>
            <person name="Obornik M."/>
            <person name="Parker M.S."/>
            <person name="Palenik B."/>
            <person name="Pazour G.J."/>
            <person name="Richardson P.M."/>
            <person name="Rynearson T.A."/>
            <person name="Saito M.A."/>
            <person name="Schwartz D.C."/>
            <person name="Thamatrakoln K."/>
            <person name="Valentin K."/>
            <person name="Vardi A."/>
            <person name="Wilkerson F.P."/>
            <person name="Rokhsar D.S."/>
        </authorList>
    </citation>
    <scope>NUCLEOTIDE SEQUENCE [LARGE SCALE GENOMIC DNA]</scope>
    <source>
        <strain evidence="10 11">CCMP1335</strain>
    </source>
</reference>
<feature type="signal peptide" evidence="8">
    <location>
        <begin position="1"/>
        <end position="22"/>
    </location>
</feature>
<dbReference type="GO" id="GO:0071949">
    <property type="term" value="F:FAD binding"/>
    <property type="evidence" value="ECO:0007669"/>
    <property type="project" value="InterPro"/>
</dbReference>
<evidence type="ECO:0000313" key="11">
    <source>
        <dbReference type="Proteomes" id="UP000001449"/>
    </source>
</evidence>
<dbReference type="GO" id="GO:0070189">
    <property type="term" value="P:kynurenine metabolic process"/>
    <property type="evidence" value="ECO:0000318"/>
    <property type="project" value="GO_Central"/>
</dbReference>
<protein>
    <recommendedName>
        <fullName evidence="9">FAD-binding domain-containing protein</fullName>
    </recommendedName>
</protein>
<dbReference type="InterPro" id="IPR036188">
    <property type="entry name" value="FAD/NAD-bd_sf"/>
</dbReference>
<evidence type="ECO:0000256" key="4">
    <source>
        <dbReference type="ARBA" id="ARBA00022857"/>
    </source>
</evidence>
<feature type="compositionally biased region" description="Low complexity" evidence="7">
    <location>
        <begin position="56"/>
        <end position="67"/>
    </location>
</feature>
<evidence type="ECO:0000256" key="1">
    <source>
        <dbReference type="ARBA" id="ARBA00001974"/>
    </source>
</evidence>
<dbReference type="PaxDb" id="35128-Thaps22652"/>
<keyword evidence="8" id="KW-0732">Signal</keyword>
<feature type="compositionally biased region" description="Polar residues" evidence="7">
    <location>
        <begin position="68"/>
        <end position="82"/>
    </location>
</feature>
<dbReference type="PRINTS" id="PR00420">
    <property type="entry name" value="RNGMNOXGNASE"/>
</dbReference>
<dbReference type="HOGENOM" id="CLU_029982_0_0_1"/>
<evidence type="ECO:0000256" key="5">
    <source>
        <dbReference type="ARBA" id="ARBA00023002"/>
    </source>
</evidence>
<dbReference type="GO" id="GO:0004502">
    <property type="term" value="F:kynurenine 3-monooxygenase activity"/>
    <property type="evidence" value="ECO:0000318"/>
    <property type="project" value="GO_Central"/>
</dbReference>
<dbReference type="Pfam" id="PF01494">
    <property type="entry name" value="FAD_binding_3"/>
    <property type="match status" value="1"/>
</dbReference>
<keyword evidence="3" id="KW-0274">FAD</keyword>
<evidence type="ECO:0000256" key="6">
    <source>
        <dbReference type="ARBA" id="ARBA00023033"/>
    </source>
</evidence>
<gene>
    <name evidence="10" type="ORF">THAPSDRAFT_22652</name>
</gene>
<dbReference type="eggNOG" id="KOG2614">
    <property type="taxonomic scope" value="Eukaryota"/>
</dbReference>
<dbReference type="KEGG" id="tps:THAPSDRAFT_22652"/>
<sequence>MVMQKWTSLLLLVASAPQYGFCFTSPLPLTSLTKDPPSTRVDFTIKDANTSYRGLATSSSTASTSSSIQDAVSDTNSASSPASHYDSVVVGGGPAGLLAGIMLAQMQPIDASISDGQRPRIVVFDRLPPPPSPDNLVYSTDISKYYLLGLGHRGQRALRRFKVWDDVSKASVAVMGRRDWSPGKTREEDGVVRMSDKAVVSRVLARDKLVGVLKEVIDTRYKGVIDLKYGYQVDPVSFGDDCGSQVQLQVSQCIPLNDNEECSIENGNMVPATITTNFLIGADGAARTIANAMETNDVERRQRMNPLRRLFDKPQFRVTRKLLGDDVMTDVAKKPSSNLPGFRFAGPKLHEGGRTVILGDCIHTVKPYYGLGANTALEDVMILSDILNSTPDLSRSLNAAVEQFTKERSADSQALVTLSRGMDRPGKLGTVRFVLPLVLDSIFNKMAPKVFGPSMFGMFQKEGIGFRQIQRKKRLDRAMQSAVILSGLTLVGFGTKTLVKTVAKSLGLKSEVVGGSMFGLLALTSVARKLFAKKTETNA</sequence>
<dbReference type="OMA" id="FMPNTIQ"/>
<dbReference type="InterPro" id="IPR002938">
    <property type="entry name" value="FAD-bd"/>
</dbReference>
<evidence type="ECO:0000256" key="2">
    <source>
        <dbReference type="ARBA" id="ARBA00022630"/>
    </source>
</evidence>
<dbReference type="AlphaFoldDB" id="B8C2D5"/>
<keyword evidence="5" id="KW-0560">Oxidoreductase</keyword>
<evidence type="ECO:0000256" key="7">
    <source>
        <dbReference type="SAM" id="MobiDB-lite"/>
    </source>
</evidence>
<evidence type="ECO:0000259" key="9">
    <source>
        <dbReference type="Pfam" id="PF01494"/>
    </source>
</evidence>
<dbReference type="RefSeq" id="XP_002290180.1">
    <property type="nucleotide sequence ID" value="XM_002290144.1"/>
</dbReference>
<evidence type="ECO:0000256" key="3">
    <source>
        <dbReference type="ARBA" id="ARBA00022827"/>
    </source>
</evidence>
<evidence type="ECO:0000313" key="10">
    <source>
        <dbReference type="EMBL" id="EED91932.1"/>
    </source>
</evidence>
<dbReference type="PANTHER" id="PTHR46028">
    <property type="entry name" value="KYNURENINE 3-MONOOXYGENASE"/>
    <property type="match status" value="1"/>
</dbReference>
<dbReference type="SUPFAM" id="SSF51905">
    <property type="entry name" value="FAD/NAD(P)-binding domain"/>
    <property type="match status" value="1"/>
</dbReference>
<organism evidence="10 11">
    <name type="scientific">Thalassiosira pseudonana</name>
    <name type="common">Marine diatom</name>
    <name type="synonym">Cyclotella nana</name>
    <dbReference type="NCBI Taxonomy" id="35128"/>
    <lineage>
        <taxon>Eukaryota</taxon>
        <taxon>Sar</taxon>
        <taxon>Stramenopiles</taxon>
        <taxon>Ochrophyta</taxon>
        <taxon>Bacillariophyta</taxon>
        <taxon>Coscinodiscophyceae</taxon>
        <taxon>Thalassiosirophycidae</taxon>
        <taxon>Thalassiosirales</taxon>
        <taxon>Thalassiosiraceae</taxon>
        <taxon>Thalassiosira</taxon>
    </lineage>
</organism>
<feature type="domain" description="FAD-binding" evidence="9">
    <location>
        <begin position="353"/>
        <end position="416"/>
    </location>
</feature>
<dbReference type="PANTHER" id="PTHR46028:SF2">
    <property type="entry name" value="KYNURENINE 3-MONOOXYGENASE"/>
    <property type="match status" value="1"/>
</dbReference>
<keyword evidence="11" id="KW-1185">Reference proteome</keyword>
<accession>B8C2D5</accession>
<dbReference type="STRING" id="35128.B8C2D5"/>
<dbReference type="InParanoid" id="B8C2D5"/>
<keyword evidence="6" id="KW-0503">Monooxygenase</keyword>
<reference evidence="10 11" key="2">
    <citation type="journal article" date="2008" name="Nature">
        <title>The Phaeodactylum genome reveals the evolutionary history of diatom genomes.</title>
        <authorList>
            <person name="Bowler C."/>
            <person name="Allen A.E."/>
            <person name="Badger J.H."/>
            <person name="Grimwood J."/>
            <person name="Jabbari K."/>
            <person name="Kuo A."/>
            <person name="Maheswari U."/>
            <person name="Martens C."/>
            <person name="Maumus F."/>
            <person name="Otillar R.P."/>
            <person name="Rayko E."/>
            <person name="Salamov A."/>
            <person name="Vandepoele K."/>
            <person name="Beszteri B."/>
            <person name="Gruber A."/>
            <person name="Heijde M."/>
            <person name="Katinka M."/>
            <person name="Mock T."/>
            <person name="Valentin K."/>
            <person name="Verret F."/>
            <person name="Berges J.A."/>
            <person name="Brownlee C."/>
            <person name="Cadoret J.P."/>
            <person name="Chiovitti A."/>
            <person name="Choi C.J."/>
            <person name="Coesel S."/>
            <person name="De Martino A."/>
            <person name="Detter J.C."/>
            <person name="Durkin C."/>
            <person name="Falciatore A."/>
            <person name="Fournet J."/>
            <person name="Haruta M."/>
            <person name="Huysman M.J."/>
            <person name="Jenkins B.D."/>
            <person name="Jiroutova K."/>
            <person name="Jorgensen R.E."/>
            <person name="Joubert Y."/>
            <person name="Kaplan A."/>
            <person name="Kroger N."/>
            <person name="Kroth P.G."/>
            <person name="La Roche J."/>
            <person name="Lindquist E."/>
            <person name="Lommer M."/>
            <person name="Martin-Jezequel V."/>
            <person name="Lopez P.J."/>
            <person name="Lucas S."/>
            <person name="Mangogna M."/>
            <person name="McGinnis K."/>
            <person name="Medlin L.K."/>
            <person name="Montsant A."/>
            <person name="Oudot-Le Secq M.P."/>
            <person name="Napoli C."/>
            <person name="Obornik M."/>
            <person name="Parker M.S."/>
            <person name="Petit J.L."/>
            <person name="Porcel B.M."/>
            <person name="Poulsen N."/>
            <person name="Robison M."/>
            <person name="Rychlewski L."/>
            <person name="Rynearson T.A."/>
            <person name="Schmutz J."/>
            <person name="Shapiro H."/>
            <person name="Siaut M."/>
            <person name="Stanley M."/>
            <person name="Sussman M.R."/>
            <person name="Taylor A.R."/>
            <person name="Vardi A."/>
            <person name="von Dassow P."/>
            <person name="Vyverman W."/>
            <person name="Willis A."/>
            <person name="Wyrwicz L.S."/>
            <person name="Rokhsar D.S."/>
            <person name="Weissenbach J."/>
            <person name="Armbrust E.V."/>
            <person name="Green B.R."/>
            <person name="Van de Peer Y."/>
            <person name="Grigoriev I.V."/>
        </authorList>
    </citation>
    <scope>NUCLEOTIDE SEQUENCE [LARGE SCALE GENOMIC DNA]</scope>
    <source>
        <strain evidence="10 11">CCMP1335</strain>
    </source>
</reference>
<proteinExistence type="predicted"/>
<feature type="chain" id="PRO_5002869325" description="FAD-binding domain-containing protein" evidence="8">
    <location>
        <begin position="23"/>
        <end position="539"/>
    </location>
</feature>
<keyword evidence="4" id="KW-0521">NADP</keyword>
<keyword evidence="2" id="KW-0285">Flavoprotein</keyword>
<dbReference type="Gene3D" id="3.50.50.60">
    <property type="entry name" value="FAD/NAD(P)-binding domain"/>
    <property type="match status" value="2"/>
</dbReference>